<dbReference type="GO" id="GO:0006508">
    <property type="term" value="P:proteolysis"/>
    <property type="evidence" value="ECO:0007669"/>
    <property type="project" value="InterPro"/>
</dbReference>
<comment type="caution">
    <text evidence="3">The sequence shown here is derived from an EMBL/GenBank/DDBJ whole genome shotgun (WGS) entry which is preliminary data.</text>
</comment>
<feature type="transmembrane region" description="Helical" evidence="1">
    <location>
        <begin position="204"/>
        <end position="228"/>
    </location>
</feature>
<dbReference type="RefSeq" id="WP_313753146.1">
    <property type="nucleotide sequence ID" value="NZ_JAVSNH010000001.1"/>
</dbReference>
<dbReference type="EMBL" id="JAVSNH010000001">
    <property type="protein sequence ID" value="MDT4510733.1"/>
    <property type="molecule type" value="Genomic_DNA"/>
</dbReference>
<evidence type="ECO:0000256" key="1">
    <source>
        <dbReference type="SAM" id="Phobius"/>
    </source>
</evidence>
<dbReference type="SUPFAM" id="SSF52833">
    <property type="entry name" value="Thioredoxin-like"/>
    <property type="match status" value="1"/>
</dbReference>
<feature type="transmembrane region" description="Helical" evidence="1">
    <location>
        <begin position="159"/>
        <end position="176"/>
    </location>
</feature>
<evidence type="ECO:0000313" key="4">
    <source>
        <dbReference type="Proteomes" id="UP001266995"/>
    </source>
</evidence>
<dbReference type="CDD" id="cd12921">
    <property type="entry name" value="VKOR_4"/>
    <property type="match status" value="1"/>
</dbReference>
<dbReference type="Proteomes" id="UP001266995">
    <property type="component" value="Unassembled WGS sequence"/>
</dbReference>
<dbReference type="InterPro" id="IPR005074">
    <property type="entry name" value="Peptidase_C39"/>
</dbReference>
<sequence>MDSTLFVLIRLLNKLKIAHDEEEIRLQLISEPQYPSLLSITNILDFLNIKYTPVQTTFEYLKNSELNSIIHINKNSSSNFATIENIDSNTVTYYDGDIHTVSIYSFKELWSGVAIFINSTKFQKNLSFIRQKRLYPIYIILGCLFLLCKFQGLFCIMPLLVYAGLIISYHLIQIEADRNYYSKFCQISSKINCRKVIASKVHLFSYRISLADCNFLIFSTIIVCLLISNELTVFMLVSIFSLCLTPILIILVVYQAFILKYWCLLCLCISFIYLLIGGCYFTYLNDYNIDFPLLQYKIIQNLTLSFIIAFTITLAVKRNLKTLILLKSERIASFTIKRNYNVLQNLLTEGEFIDLNYQNAMFLGDKDSYLSITTIITPFCPYCKAIVKEMLYLYNAYPIKWVIILNGSPSFPDINNQQLHWEEIYKLNKDEFVNELHKFANDKNNKTTKIKASEQTKRDFFNRLKLLEANRIDKSPTILINGKILSRYYNIRDFKYIINDLIEKI</sequence>
<reference evidence="3" key="1">
    <citation type="submission" date="2023-08" db="EMBL/GenBank/DDBJ databases">
        <title>Reintroducing virulent viruses to syntetic microbiomes.</title>
        <authorList>
            <person name="Wilde J."/>
            <person name="Boyes R."/>
            <person name="Robinson A.V."/>
            <person name="Daisley B.A."/>
            <person name="Allen-Vercoe E."/>
        </authorList>
    </citation>
    <scope>NUCLEOTIDE SEQUENCE</scope>
    <source>
        <strain evidence="3">225I_12FAA</strain>
    </source>
</reference>
<dbReference type="Gene3D" id="1.20.1440.130">
    <property type="entry name" value="VKOR domain"/>
    <property type="match status" value="1"/>
</dbReference>
<dbReference type="InterPro" id="IPR038354">
    <property type="entry name" value="VKOR_sf"/>
</dbReference>
<feature type="transmembrane region" description="Helical" evidence="1">
    <location>
        <begin position="234"/>
        <end position="254"/>
    </location>
</feature>
<evidence type="ECO:0000313" key="3">
    <source>
        <dbReference type="EMBL" id="MDT4510733.1"/>
    </source>
</evidence>
<dbReference type="GO" id="GO:0016020">
    <property type="term" value="C:membrane"/>
    <property type="evidence" value="ECO:0007669"/>
    <property type="project" value="InterPro"/>
</dbReference>
<protein>
    <submittedName>
        <fullName evidence="3">Cysteine peptidase family C39 domain-containing protein</fullName>
    </submittedName>
</protein>
<keyword evidence="1" id="KW-0812">Transmembrane</keyword>
<organism evidence="3 4">
    <name type="scientific">Bacteroides cellulosilyticus</name>
    <dbReference type="NCBI Taxonomy" id="246787"/>
    <lineage>
        <taxon>Bacteria</taxon>
        <taxon>Pseudomonadati</taxon>
        <taxon>Bacteroidota</taxon>
        <taxon>Bacteroidia</taxon>
        <taxon>Bacteroidales</taxon>
        <taxon>Bacteroidaceae</taxon>
        <taxon>Bacteroides</taxon>
    </lineage>
</organism>
<dbReference type="Gene3D" id="3.90.70.10">
    <property type="entry name" value="Cysteine proteinases"/>
    <property type="match status" value="1"/>
</dbReference>
<gene>
    <name evidence="3" type="ORF">RO785_07030</name>
</gene>
<feature type="transmembrane region" description="Helical" evidence="1">
    <location>
        <begin position="261"/>
        <end position="283"/>
    </location>
</feature>
<evidence type="ECO:0000259" key="2">
    <source>
        <dbReference type="Pfam" id="PF03412"/>
    </source>
</evidence>
<dbReference type="Gene3D" id="3.40.30.10">
    <property type="entry name" value="Glutaredoxin"/>
    <property type="match status" value="1"/>
</dbReference>
<proteinExistence type="predicted"/>
<dbReference type="InterPro" id="IPR036249">
    <property type="entry name" value="Thioredoxin-like_sf"/>
</dbReference>
<keyword evidence="1" id="KW-1133">Transmembrane helix</keyword>
<accession>A0AAW8VEB2</accession>
<name>A0AAW8VEB2_9BACE</name>
<dbReference type="GO" id="GO:0008233">
    <property type="term" value="F:peptidase activity"/>
    <property type="evidence" value="ECO:0007669"/>
    <property type="project" value="InterPro"/>
</dbReference>
<feature type="domain" description="Peptidase C39" evidence="2">
    <location>
        <begin position="2"/>
        <end position="120"/>
    </location>
</feature>
<feature type="transmembrane region" description="Helical" evidence="1">
    <location>
        <begin position="298"/>
        <end position="316"/>
    </location>
</feature>
<keyword evidence="1" id="KW-0472">Membrane</keyword>
<dbReference type="GO" id="GO:0005524">
    <property type="term" value="F:ATP binding"/>
    <property type="evidence" value="ECO:0007669"/>
    <property type="project" value="InterPro"/>
</dbReference>
<dbReference type="AlphaFoldDB" id="A0AAW8VEB2"/>
<dbReference type="Pfam" id="PF03412">
    <property type="entry name" value="Peptidase_C39"/>
    <property type="match status" value="1"/>
</dbReference>